<evidence type="ECO:0000313" key="7">
    <source>
        <dbReference type="EMBL" id="GAA3727436.1"/>
    </source>
</evidence>
<feature type="transmembrane region" description="Helical" evidence="5">
    <location>
        <begin position="287"/>
        <end position="306"/>
    </location>
</feature>
<dbReference type="Proteomes" id="UP001501004">
    <property type="component" value="Unassembled WGS sequence"/>
</dbReference>
<comment type="subcellular location">
    <subcellularLocation>
        <location evidence="1">Cell membrane</location>
        <topology evidence="1">Multi-pass membrane protein</topology>
    </subcellularLocation>
</comment>
<feature type="transmembrane region" description="Helical" evidence="5">
    <location>
        <begin position="403"/>
        <end position="421"/>
    </location>
</feature>
<dbReference type="PANTHER" id="PTHR23542:SF1">
    <property type="entry name" value="MAJOR FACILITATOR SUPERFAMILY (MFS) PROFILE DOMAIN-CONTAINING PROTEIN"/>
    <property type="match status" value="1"/>
</dbReference>
<evidence type="ECO:0000313" key="8">
    <source>
        <dbReference type="Proteomes" id="UP001501004"/>
    </source>
</evidence>
<protein>
    <submittedName>
        <fullName evidence="7">MFS transporter</fullName>
    </submittedName>
</protein>
<dbReference type="InterPro" id="IPR011701">
    <property type="entry name" value="MFS"/>
</dbReference>
<organism evidence="7 8">
    <name type="scientific">Leifsonella bigeumensis</name>
    <dbReference type="NCBI Taxonomy" id="433643"/>
    <lineage>
        <taxon>Bacteria</taxon>
        <taxon>Bacillati</taxon>
        <taxon>Actinomycetota</taxon>
        <taxon>Actinomycetes</taxon>
        <taxon>Micrococcales</taxon>
        <taxon>Microbacteriaceae</taxon>
        <taxon>Leifsonella</taxon>
    </lineage>
</organism>
<dbReference type="InterPro" id="IPR036259">
    <property type="entry name" value="MFS_trans_sf"/>
</dbReference>
<evidence type="ECO:0000259" key="6">
    <source>
        <dbReference type="PROSITE" id="PS50850"/>
    </source>
</evidence>
<dbReference type="InterPro" id="IPR020846">
    <property type="entry name" value="MFS_dom"/>
</dbReference>
<dbReference type="EMBL" id="BAABAE010000001">
    <property type="protein sequence ID" value="GAA3727436.1"/>
    <property type="molecule type" value="Genomic_DNA"/>
</dbReference>
<sequence length="439" mass="44174">MTGSQGDPAPPGLVSLRTDIAAFAGLTGWGYFPVAFVGRVPFAMMIIGVLTMIATVRESVAEAGVAAACAGIGTAVLGPSIGWLADRFGERTVLLMVSVMSIATVGLFLALVLAGAHFILIAVVAGLLGGTTPQVSPFSRARLAGIAARPRSVQRRTRAVSVVMSYESAMDEASFVIGPVLVGLLTAFFAPWAPLALGAMLTAFVVVAFALHPTARRMPAAESGRIASTAPTAPRGGTATLADGRVLTGRILVLSTAMALVGAIFGTILTALTEFMRTMDAGEQTGIVYGAMSAGAILSAIVIVAIPPRVTLEARWIVFAGMSTVGAVALACVTNLPWAVGALFLCGCGVGASLVTLFSLGAAASPVGRSATVMTMLQSSLVVGQAVAAAVGGFIVQGFGSSVGFWTTAIFALALVVVAVLHSALVGTPRGAVGVAEGA</sequence>
<evidence type="ECO:0000256" key="5">
    <source>
        <dbReference type="SAM" id="Phobius"/>
    </source>
</evidence>
<name>A0ABP7EY86_9MICO</name>
<feature type="domain" description="Major facilitator superfamily (MFS) profile" evidence="6">
    <location>
        <begin position="250"/>
        <end position="439"/>
    </location>
</feature>
<keyword evidence="8" id="KW-1185">Reference proteome</keyword>
<dbReference type="SUPFAM" id="SSF103473">
    <property type="entry name" value="MFS general substrate transporter"/>
    <property type="match status" value="1"/>
</dbReference>
<comment type="caution">
    <text evidence="7">The sequence shown here is derived from an EMBL/GenBank/DDBJ whole genome shotgun (WGS) entry which is preliminary data.</text>
</comment>
<feature type="transmembrane region" description="Helical" evidence="5">
    <location>
        <begin position="63"/>
        <end position="85"/>
    </location>
</feature>
<evidence type="ECO:0000256" key="1">
    <source>
        <dbReference type="ARBA" id="ARBA00004651"/>
    </source>
</evidence>
<feature type="transmembrane region" description="Helical" evidence="5">
    <location>
        <begin position="105"/>
        <end position="130"/>
    </location>
</feature>
<feature type="transmembrane region" description="Helical" evidence="5">
    <location>
        <begin position="342"/>
        <end position="364"/>
    </location>
</feature>
<dbReference type="RefSeq" id="WP_344752517.1">
    <property type="nucleotide sequence ID" value="NZ_BAABAE010000001.1"/>
</dbReference>
<feature type="transmembrane region" description="Helical" evidence="5">
    <location>
        <begin position="318"/>
        <end position="336"/>
    </location>
</feature>
<keyword evidence="4 5" id="KW-0472">Membrane</keyword>
<keyword evidence="3 5" id="KW-1133">Transmembrane helix</keyword>
<feature type="transmembrane region" description="Helical" evidence="5">
    <location>
        <begin position="173"/>
        <end position="190"/>
    </location>
</feature>
<accession>A0ABP7EY86</accession>
<keyword evidence="2 5" id="KW-0812">Transmembrane</keyword>
<feature type="transmembrane region" description="Helical" evidence="5">
    <location>
        <begin position="376"/>
        <end position="397"/>
    </location>
</feature>
<dbReference type="Gene3D" id="1.20.1250.20">
    <property type="entry name" value="MFS general substrate transporter like domains"/>
    <property type="match status" value="1"/>
</dbReference>
<dbReference type="PANTHER" id="PTHR23542">
    <property type="match status" value="1"/>
</dbReference>
<evidence type="ECO:0000256" key="3">
    <source>
        <dbReference type="ARBA" id="ARBA00022989"/>
    </source>
</evidence>
<dbReference type="PROSITE" id="PS50850">
    <property type="entry name" value="MFS"/>
    <property type="match status" value="1"/>
</dbReference>
<feature type="transmembrane region" description="Helical" evidence="5">
    <location>
        <begin position="251"/>
        <end position="272"/>
    </location>
</feature>
<evidence type="ECO:0000256" key="4">
    <source>
        <dbReference type="ARBA" id="ARBA00023136"/>
    </source>
</evidence>
<evidence type="ECO:0000256" key="2">
    <source>
        <dbReference type="ARBA" id="ARBA00022692"/>
    </source>
</evidence>
<dbReference type="Pfam" id="PF07690">
    <property type="entry name" value="MFS_1"/>
    <property type="match status" value="1"/>
</dbReference>
<proteinExistence type="predicted"/>
<gene>
    <name evidence="7" type="ORF">GCM10022239_00330</name>
</gene>
<reference evidence="8" key="1">
    <citation type="journal article" date="2019" name="Int. J. Syst. Evol. Microbiol.">
        <title>The Global Catalogue of Microorganisms (GCM) 10K type strain sequencing project: providing services to taxonomists for standard genome sequencing and annotation.</title>
        <authorList>
            <consortium name="The Broad Institute Genomics Platform"/>
            <consortium name="The Broad Institute Genome Sequencing Center for Infectious Disease"/>
            <person name="Wu L."/>
            <person name="Ma J."/>
        </authorList>
    </citation>
    <scope>NUCLEOTIDE SEQUENCE [LARGE SCALE GENOMIC DNA]</scope>
    <source>
        <strain evidence="8">JCM 16949</strain>
    </source>
</reference>